<dbReference type="InterPro" id="IPR001709">
    <property type="entry name" value="Flavoprot_Pyr_Nucl_cyt_Rdtase"/>
</dbReference>
<keyword evidence="4" id="KW-0028">Amino-acid biosynthesis</keyword>
<feature type="domain" description="Flavodoxin-like" evidence="12">
    <location>
        <begin position="72"/>
        <end position="210"/>
    </location>
</feature>
<dbReference type="InterPro" id="IPR039261">
    <property type="entry name" value="FNR_nucleotide-bd"/>
</dbReference>
<organism evidence="14 15">
    <name type="scientific">Oceanobacillus aidingensis</name>
    <dbReference type="NCBI Taxonomy" id="645964"/>
    <lineage>
        <taxon>Bacteria</taxon>
        <taxon>Bacillati</taxon>
        <taxon>Bacillota</taxon>
        <taxon>Bacilli</taxon>
        <taxon>Bacillales</taxon>
        <taxon>Bacillaceae</taxon>
        <taxon>Oceanobacillus</taxon>
    </lineage>
</organism>
<evidence type="ECO:0000256" key="5">
    <source>
        <dbReference type="ARBA" id="ARBA00022630"/>
    </source>
</evidence>
<dbReference type="InterPro" id="IPR010199">
    <property type="entry name" value="CysJ"/>
</dbReference>
<dbReference type="Proteomes" id="UP001595988">
    <property type="component" value="Unassembled WGS sequence"/>
</dbReference>
<dbReference type="Pfam" id="PF00667">
    <property type="entry name" value="FAD_binding_1"/>
    <property type="match status" value="1"/>
</dbReference>
<dbReference type="InterPro" id="IPR001433">
    <property type="entry name" value="OxRdtase_FAD/NAD-bd"/>
</dbReference>
<keyword evidence="3" id="KW-0813">Transport</keyword>
<dbReference type="NCBIfam" id="TIGR01931">
    <property type="entry name" value="cysJ"/>
    <property type="match status" value="1"/>
</dbReference>
<keyword evidence="9" id="KW-0249">Electron transport</keyword>
<reference evidence="15" key="1">
    <citation type="journal article" date="2019" name="Int. J. Syst. Evol. Microbiol.">
        <title>The Global Catalogue of Microorganisms (GCM) 10K type strain sequencing project: providing services to taxonomists for standard genome sequencing and annotation.</title>
        <authorList>
            <consortium name="The Broad Institute Genomics Platform"/>
            <consortium name="The Broad Institute Genome Sequencing Center for Infectious Disease"/>
            <person name="Wu L."/>
            <person name="Ma J."/>
        </authorList>
    </citation>
    <scope>NUCLEOTIDE SEQUENCE [LARGE SCALE GENOMIC DNA]</scope>
    <source>
        <strain evidence="15">CCUG 37257</strain>
    </source>
</reference>
<dbReference type="EMBL" id="JBHSFT010000020">
    <property type="protein sequence ID" value="MFC4663196.1"/>
    <property type="molecule type" value="Genomic_DNA"/>
</dbReference>
<dbReference type="PROSITE" id="PS50902">
    <property type="entry name" value="FLAVODOXIN_LIKE"/>
    <property type="match status" value="1"/>
</dbReference>
<evidence type="ECO:0000256" key="11">
    <source>
        <dbReference type="ARBA" id="ARBA00023192"/>
    </source>
</evidence>
<evidence type="ECO:0000256" key="1">
    <source>
        <dbReference type="ARBA" id="ARBA00001917"/>
    </source>
</evidence>
<evidence type="ECO:0000313" key="14">
    <source>
        <dbReference type="EMBL" id="MFC4663196.1"/>
    </source>
</evidence>
<evidence type="ECO:0000256" key="7">
    <source>
        <dbReference type="ARBA" id="ARBA00022827"/>
    </source>
</evidence>
<keyword evidence="5" id="KW-0285">Flavoprotein</keyword>
<comment type="cofactor">
    <cofactor evidence="2">
        <name>FAD</name>
        <dbReference type="ChEBI" id="CHEBI:57692"/>
    </cofactor>
</comment>
<evidence type="ECO:0000256" key="3">
    <source>
        <dbReference type="ARBA" id="ARBA00022448"/>
    </source>
</evidence>
<keyword evidence="10 14" id="KW-0560">Oxidoreductase</keyword>
<dbReference type="CDD" id="cd06199">
    <property type="entry name" value="SiR"/>
    <property type="match status" value="1"/>
</dbReference>
<dbReference type="Pfam" id="PF00258">
    <property type="entry name" value="Flavodoxin_1"/>
    <property type="match status" value="1"/>
</dbReference>
<dbReference type="Gene3D" id="1.20.990.10">
    <property type="entry name" value="NADPH-cytochrome p450 Reductase, Chain A, domain 3"/>
    <property type="match status" value="1"/>
</dbReference>
<evidence type="ECO:0000256" key="10">
    <source>
        <dbReference type="ARBA" id="ARBA00023002"/>
    </source>
</evidence>
<evidence type="ECO:0000259" key="13">
    <source>
        <dbReference type="PROSITE" id="PS51384"/>
    </source>
</evidence>
<evidence type="ECO:0000313" key="15">
    <source>
        <dbReference type="Proteomes" id="UP001595988"/>
    </source>
</evidence>
<dbReference type="Gene3D" id="2.40.30.10">
    <property type="entry name" value="Translation factors"/>
    <property type="match status" value="1"/>
</dbReference>
<dbReference type="InterPro" id="IPR001094">
    <property type="entry name" value="Flavdoxin-like"/>
</dbReference>
<dbReference type="PANTHER" id="PTHR19384">
    <property type="entry name" value="NITRIC OXIDE SYNTHASE-RELATED"/>
    <property type="match status" value="1"/>
</dbReference>
<evidence type="ECO:0000256" key="9">
    <source>
        <dbReference type="ARBA" id="ARBA00022982"/>
    </source>
</evidence>
<evidence type="ECO:0000256" key="6">
    <source>
        <dbReference type="ARBA" id="ARBA00022643"/>
    </source>
</evidence>
<dbReference type="SUPFAM" id="SSF63380">
    <property type="entry name" value="Riboflavin synthase domain-like"/>
    <property type="match status" value="1"/>
</dbReference>
<comment type="cofactor">
    <cofactor evidence="1">
        <name>FMN</name>
        <dbReference type="ChEBI" id="CHEBI:58210"/>
    </cofactor>
</comment>
<dbReference type="EC" id="1.8.1.2" evidence="14"/>
<dbReference type="PRINTS" id="PR00371">
    <property type="entry name" value="FPNCR"/>
</dbReference>
<dbReference type="InterPro" id="IPR008254">
    <property type="entry name" value="Flavodoxin/NO_synth"/>
</dbReference>
<gene>
    <name evidence="14" type="ORF">ACFO3P_13510</name>
</gene>
<accession>A0ABV9JZU8</accession>
<name>A0ABV9JZU8_9BACI</name>
<keyword evidence="8" id="KW-0521">NADP</keyword>
<comment type="caution">
    <text evidence="14">The sequence shown here is derived from an EMBL/GenBank/DDBJ whole genome shotgun (WGS) entry which is preliminary data.</text>
</comment>
<dbReference type="InterPro" id="IPR017927">
    <property type="entry name" value="FAD-bd_FR_type"/>
</dbReference>
<protein>
    <submittedName>
        <fullName evidence="14">Assimilatory sulfite reductase (NADPH) flavoprotein subunit</fullName>
        <ecNumber evidence="14">1.8.1.2</ecNumber>
    </submittedName>
</protein>
<dbReference type="RefSeq" id="WP_193063592.1">
    <property type="nucleotide sequence ID" value="NZ_JBHSFT010000020.1"/>
</dbReference>
<proteinExistence type="predicted"/>
<feature type="domain" description="FAD-binding FR-type" evidence="13">
    <location>
        <begin position="242"/>
        <end position="461"/>
    </location>
</feature>
<sequence length="612" mass="68786">MQFQVNNSPFNQEQVELLNRLFPTLTETQQIWLGGYLSALQNAGAAPAAPVAEAVTAQLPTAAVTEASPVEVTVLFGSQTGNCQGLATEVSGKLKEKGMKVTLASMADFKPNKLKNLQNLLVVISTQGEGDPPDTALQFHEFLHGRRAPKLEDLNYSVLALGDSSYDLFCETGRQFDERLAELGGNRIIDRVDCDLDYDEAAEEWLENVLNKLSESQETAQAPTIAEAAAAVETQASAFSRTNPFEAEIFESLNINGRGSNKETYHMELSLEGSNLEYEPGDSIGIYPENDPVIVEELIKETGWAPNELIPVNKKGDEVPLQEALQKNYEITVLTKPLLKKIAEFTQIPELQQLLEQGNEEAVTEYIYGRDLLDLIRDYQIKDLPAKEFIALLRKMPPRLYSVASSYKANPEEVHLTVGAVRYQTYGRERSGVCSVQCADRKEPGQTLSVYVHKNPNFKLPADPDKPIIMIGPGTGIAPFRSFVEEREIMEANGKSWLFFGDQHFVTDFLYQTDWQRWLKSGVLSKVDVAFSRDKAEKVYVQHRMLEQSKELYEWLKEGAVVYVCGDEKNMASDVHDTLVTILEREGNLSTEDAQHYLMEMQQEKRYQRDVY</sequence>
<keyword evidence="6" id="KW-0288">FMN</keyword>
<dbReference type="PROSITE" id="PS51384">
    <property type="entry name" value="FAD_FR"/>
    <property type="match status" value="1"/>
</dbReference>
<dbReference type="InterPro" id="IPR023173">
    <property type="entry name" value="NADPH_Cyt_P450_Rdtase_alpha"/>
</dbReference>
<dbReference type="InterPro" id="IPR017938">
    <property type="entry name" value="Riboflavin_synthase-like_b-brl"/>
</dbReference>
<evidence type="ECO:0000256" key="2">
    <source>
        <dbReference type="ARBA" id="ARBA00001974"/>
    </source>
</evidence>
<dbReference type="GO" id="GO:0004783">
    <property type="term" value="F:sulfite reductase (NADPH) activity"/>
    <property type="evidence" value="ECO:0007669"/>
    <property type="project" value="UniProtKB-EC"/>
</dbReference>
<dbReference type="SUPFAM" id="SSF52343">
    <property type="entry name" value="Ferredoxin reductase-like, C-terminal NADP-linked domain"/>
    <property type="match status" value="1"/>
</dbReference>
<keyword evidence="7" id="KW-0274">FAD</keyword>
<dbReference type="PIRSF" id="PIRSF000207">
    <property type="entry name" value="SiR-FP_CysJ"/>
    <property type="match status" value="1"/>
</dbReference>
<evidence type="ECO:0000256" key="8">
    <source>
        <dbReference type="ARBA" id="ARBA00022857"/>
    </source>
</evidence>
<keyword evidence="15" id="KW-1185">Reference proteome</keyword>
<evidence type="ECO:0000256" key="4">
    <source>
        <dbReference type="ARBA" id="ARBA00022605"/>
    </source>
</evidence>
<dbReference type="InterPro" id="IPR003097">
    <property type="entry name" value="CysJ-like_FAD-binding"/>
</dbReference>
<dbReference type="SUPFAM" id="SSF52218">
    <property type="entry name" value="Flavoproteins"/>
    <property type="match status" value="1"/>
</dbReference>
<dbReference type="Gene3D" id="3.40.50.80">
    <property type="entry name" value="Nucleotide-binding domain of ferredoxin-NADP reductase (FNR) module"/>
    <property type="match status" value="1"/>
</dbReference>
<evidence type="ECO:0000259" key="12">
    <source>
        <dbReference type="PROSITE" id="PS50902"/>
    </source>
</evidence>
<dbReference type="PANTHER" id="PTHR19384:SF128">
    <property type="entry name" value="NADPH OXIDOREDUCTASE A"/>
    <property type="match status" value="1"/>
</dbReference>
<dbReference type="PRINTS" id="PR00369">
    <property type="entry name" value="FLAVODOXIN"/>
</dbReference>
<dbReference type="Pfam" id="PF00175">
    <property type="entry name" value="NAD_binding_1"/>
    <property type="match status" value="1"/>
</dbReference>
<dbReference type="InterPro" id="IPR029039">
    <property type="entry name" value="Flavoprotein-like_sf"/>
</dbReference>
<keyword evidence="11" id="KW-0198">Cysteine biosynthesis</keyword>
<dbReference type="Gene3D" id="3.40.50.360">
    <property type="match status" value="1"/>
</dbReference>